<dbReference type="PANTHER" id="PTHR33121:SF70">
    <property type="entry name" value="SIGNALING PROTEIN YKOW"/>
    <property type="match status" value="1"/>
</dbReference>
<proteinExistence type="predicted"/>
<reference evidence="2" key="1">
    <citation type="journal article" date="2013" name="Environ. Microbiol.">
        <title>Microbiota from the distal guts of lean and obese adolescents exhibit partial functional redundancy besides clear differences in community structure.</title>
        <authorList>
            <person name="Ferrer M."/>
            <person name="Ruiz A."/>
            <person name="Lanza F."/>
            <person name="Haange S.B."/>
            <person name="Oberbach A."/>
            <person name="Till H."/>
            <person name="Bargiela R."/>
            <person name="Campoy C."/>
            <person name="Segura M.T."/>
            <person name="Richter M."/>
            <person name="von Bergen M."/>
            <person name="Seifert J."/>
            <person name="Suarez A."/>
        </authorList>
    </citation>
    <scope>NUCLEOTIDE SEQUENCE</scope>
</reference>
<dbReference type="CDD" id="cd01948">
    <property type="entry name" value="EAL"/>
    <property type="match status" value="1"/>
</dbReference>
<dbReference type="PANTHER" id="PTHR33121">
    <property type="entry name" value="CYCLIC DI-GMP PHOSPHODIESTERASE PDEF"/>
    <property type="match status" value="1"/>
</dbReference>
<sequence>MSPGKFIPLFEKNRFIVKLDYYIMDQVCQKIKQWESYYPHLLISVNMSRAHLRDPQFVEKLNDICLSHGVSTSSIEIEITESAAYESLDVLTAVFKQLKDYGFHISIDDFGSGYSSLNMLKDLPADVLKIDRAFLAESNSNKRDQRYTGLCYQNGRLAWYAYNMRGYRNR</sequence>
<dbReference type="Pfam" id="PF00563">
    <property type="entry name" value="EAL"/>
    <property type="match status" value="1"/>
</dbReference>
<dbReference type="InterPro" id="IPR050706">
    <property type="entry name" value="Cyclic-di-GMP_PDE-like"/>
</dbReference>
<dbReference type="InterPro" id="IPR001633">
    <property type="entry name" value="EAL_dom"/>
</dbReference>
<name>K1S1P7_9ZZZZ</name>
<dbReference type="InterPro" id="IPR035919">
    <property type="entry name" value="EAL_sf"/>
</dbReference>
<gene>
    <name evidence="2" type="ORF">LEA_19286</name>
</gene>
<feature type="domain" description="EAL" evidence="1">
    <location>
        <begin position="1"/>
        <end position="170"/>
    </location>
</feature>
<accession>K1S1P7</accession>
<dbReference type="SUPFAM" id="SSF141868">
    <property type="entry name" value="EAL domain-like"/>
    <property type="match status" value="1"/>
</dbReference>
<dbReference type="PROSITE" id="PS50883">
    <property type="entry name" value="EAL"/>
    <property type="match status" value="1"/>
</dbReference>
<evidence type="ECO:0000259" key="1">
    <source>
        <dbReference type="PROSITE" id="PS50883"/>
    </source>
</evidence>
<dbReference type="EMBL" id="AJWY01013256">
    <property type="protein sequence ID" value="EKC47625.1"/>
    <property type="molecule type" value="Genomic_DNA"/>
</dbReference>
<dbReference type="GO" id="GO:0071111">
    <property type="term" value="F:cyclic-guanylate-specific phosphodiesterase activity"/>
    <property type="evidence" value="ECO:0007669"/>
    <property type="project" value="InterPro"/>
</dbReference>
<comment type="caution">
    <text evidence="2">The sequence shown here is derived from an EMBL/GenBank/DDBJ whole genome shotgun (WGS) entry which is preliminary data.</text>
</comment>
<dbReference type="Gene3D" id="3.20.20.450">
    <property type="entry name" value="EAL domain"/>
    <property type="match status" value="1"/>
</dbReference>
<protein>
    <submittedName>
        <fullName evidence="2">Signaling protein</fullName>
    </submittedName>
</protein>
<dbReference type="AlphaFoldDB" id="K1S1P7"/>
<organism evidence="2">
    <name type="scientific">human gut metagenome</name>
    <dbReference type="NCBI Taxonomy" id="408170"/>
    <lineage>
        <taxon>unclassified sequences</taxon>
        <taxon>metagenomes</taxon>
        <taxon>organismal metagenomes</taxon>
    </lineage>
</organism>
<evidence type="ECO:0000313" key="2">
    <source>
        <dbReference type="EMBL" id="EKC47625.1"/>
    </source>
</evidence>
<dbReference type="SMART" id="SM00052">
    <property type="entry name" value="EAL"/>
    <property type="match status" value="1"/>
</dbReference>